<dbReference type="Proteomes" id="UP000266721">
    <property type="component" value="Unassembled WGS sequence"/>
</dbReference>
<feature type="non-terminal residue" evidence="1">
    <location>
        <position position="61"/>
    </location>
</feature>
<protein>
    <submittedName>
        <fullName evidence="1">Uncharacterized protein</fullName>
    </submittedName>
</protein>
<name>A0A3L5TRL0_MYTGA</name>
<feature type="non-terminal residue" evidence="1">
    <location>
        <position position="1"/>
    </location>
</feature>
<comment type="caution">
    <text evidence="1">The sequence shown here is derived from an EMBL/GenBank/DDBJ whole genome shotgun (WGS) entry which is preliminary data.</text>
</comment>
<evidence type="ECO:0000313" key="1">
    <source>
        <dbReference type="EMBL" id="OPL22789.1"/>
    </source>
</evidence>
<accession>A0A3L5TRL0</accession>
<reference evidence="1 2" key="1">
    <citation type="journal article" date="2016" name="PLoS ONE">
        <title>A First Insight into the Genome of the Filter-Feeder Mussel Mytilus galloprovincialis.</title>
        <authorList>
            <person name="Murgarella M."/>
            <person name="Puiu D."/>
            <person name="Novoa B."/>
            <person name="Figueras A."/>
            <person name="Posada D."/>
            <person name="Canchaya C."/>
        </authorList>
    </citation>
    <scope>NUCLEOTIDE SEQUENCE [LARGE SCALE GENOMIC DNA]</scope>
    <source>
        <tissue evidence="1">Muscle</tissue>
    </source>
</reference>
<evidence type="ECO:0000313" key="2">
    <source>
        <dbReference type="Proteomes" id="UP000266721"/>
    </source>
</evidence>
<sequence>MQTINLKLKCNRDLNKNMKTSLQRQTKQIVLYQLYKPQLKDVLTVKLAIGGSENIDCSNSE</sequence>
<organism evidence="1 2">
    <name type="scientific">Mytilus galloprovincialis</name>
    <name type="common">Mediterranean mussel</name>
    <dbReference type="NCBI Taxonomy" id="29158"/>
    <lineage>
        <taxon>Eukaryota</taxon>
        <taxon>Metazoa</taxon>
        <taxon>Spiralia</taxon>
        <taxon>Lophotrochozoa</taxon>
        <taxon>Mollusca</taxon>
        <taxon>Bivalvia</taxon>
        <taxon>Autobranchia</taxon>
        <taxon>Pteriomorphia</taxon>
        <taxon>Mytilida</taxon>
        <taxon>Mytiloidea</taxon>
        <taxon>Mytilidae</taxon>
        <taxon>Mytilinae</taxon>
        <taxon>Mytilus</taxon>
    </lineage>
</organism>
<dbReference type="EMBL" id="KV588512">
    <property type="protein sequence ID" value="OPL22789.1"/>
    <property type="molecule type" value="Genomic_DNA"/>
</dbReference>
<dbReference type="AlphaFoldDB" id="A0A3L5TRL0"/>
<proteinExistence type="predicted"/>
<keyword evidence="2" id="KW-1185">Reference proteome</keyword>
<gene>
    <name evidence="1" type="ORF">AM593_02577</name>
</gene>